<reference evidence="2" key="1">
    <citation type="journal article" date="2022" name="Nat. Commun.">
        <title>Chromosome evolution and the genetic basis of agronomically important traits in greater yam.</title>
        <authorList>
            <person name="Bredeson J.V."/>
            <person name="Lyons J.B."/>
            <person name="Oniyinde I.O."/>
            <person name="Okereke N.R."/>
            <person name="Kolade O."/>
            <person name="Nnabue I."/>
            <person name="Nwadili C.O."/>
            <person name="Hribova E."/>
            <person name="Parker M."/>
            <person name="Nwogha J."/>
            <person name="Shu S."/>
            <person name="Carlson J."/>
            <person name="Kariba R."/>
            <person name="Muthemba S."/>
            <person name="Knop K."/>
            <person name="Barton G.J."/>
            <person name="Sherwood A.V."/>
            <person name="Lopez-Montes A."/>
            <person name="Asiedu R."/>
            <person name="Jamnadass R."/>
            <person name="Muchugi A."/>
            <person name="Goodstein D."/>
            <person name="Egesi C.N."/>
            <person name="Featherston J."/>
            <person name="Asfaw A."/>
            <person name="Simpson G.G."/>
            <person name="Dolezel J."/>
            <person name="Hendre P.S."/>
            <person name="Van Deynze A."/>
            <person name="Kumar P.L."/>
            <person name="Obidiegwu J.E."/>
            <person name="Bhattacharjee R."/>
            <person name="Rokhsar D.S."/>
        </authorList>
    </citation>
    <scope>NUCLEOTIDE SEQUENCE [LARGE SCALE GENOMIC DNA]</scope>
    <source>
        <strain evidence="2">cv. TDa95/00328</strain>
    </source>
</reference>
<organism evidence="1 2">
    <name type="scientific">Dioscorea alata</name>
    <name type="common">Purple yam</name>
    <dbReference type="NCBI Taxonomy" id="55571"/>
    <lineage>
        <taxon>Eukaryota</taxon>
        <taxon>Viridiplantae</taxon>
        <taxon>Streptophyta</taxon>
        <taxon>Embryophyta</taxon>
        <taxon>Tracheophyta</taxon>
        <taxon>Spermatophyta</taxon>
        <taxon>Magnoliopsida</taxon>
        <taxon>Liliopsida</taxon>
        <taxon>Dioscoreales</taxon>
        <taxon>Dioscoreaceae</taxon>
        <taxon>Dioscorea</taxon>
    </lineage>
</organism>
<comment type="caution">
    <text evidence="1">The sequence shown here is derived from an EMBL/GenBank/DDBJ whole genome shotgun (WGS) entry which is preliminary data.</text>
</comment>
<keyword evidence="2" id="KW-1185">Reference proteome</keyword>
<accession>A0ACB7WLC4</accession>
<gene>
    <name evidence="1" type="ORF">IHE45_03G050300</name>
</gene>
<dbReference type="EMBL" id="CM037013">
    <property type="protein sequence ID" value="KAH7688724.1"/>
    <property type="molecule type" value="Genomic_DNA"/>
</dbReference>
<name>A0ACB7WLC4_DIOAL</name>
<dbReference type="Proteomes" id="UP000827976">
    <property type="component" value="Chromosome 3"/>
</dbReference>
<proteinExistence type="predicted"/>
<protein>
    <submittedName>
        <fullName evidence="1">Uncharacterized protein</fullName>
    </submittedName>
</protein>
<evidence type="ECO:0000313" key="2">
    <source>
        <dbReference type="Proteomes" id="UP000827976"/>
    </source>
</evidence>
<sequence>MEKSPFFSKPLTLSSSTTSPSQLLAILNAGHSILPKILSSRTSGHLFLNSIPLRPSLVRRISSHVPQHDFFFSGVERRRVSIGTALRFLSSSSFPFFGPDRLEVGLGFRFQHRWLMLFILVWRRGFEQTLS</sequence>
<evidence type="ECO:0000313" key="1">
    <source>
        <dbReference type="EMBL" id="KAH7688724.1"/>
    </source>
</evidence>